<gene>
    <name evidence="2" type="ORF">EOE66_09555</name>
</gene>
<evidence type="ECO:0000313" key="3">
    <source>
        <dbReference type="Proteomes" id="UP000285575"/>
    </source>
</evidence>
<keyword evidence="3" id="KW-1185">Reference proteome</keyword>
<name>A0A437RH61_9BURK</name>
<dbReference type="EMBL" id="SACR01000003">
    <property type="protein sequence ID" value="RVU46103.1"/>
    <property type="molecule type" value="Genomic_DNA"/>
</dbReference>
<dbReference type="AlphaFoldDB" id="A0A437RH61"/>
<evidence type="ECO:0000313" key="2">
    <source>
        <dbReference type="EMBL" id="RVU46103.1"/>
    </source>
</evidence>
<comment type="caution">
    <text evidence="2">The sequence shown here is derived from an EMBL/GenBank/DDBJ whole genome shotgun (WGS) entry which is preliminary data.</text>
</comment>
<keyword evidence="1" id="KW-0472">Membrane</keyword>
<proteinExistence type="predicted"/>
<accession>A0A437RH61</accession>
<dbReference type="Proteomes" id="UP000285575">
    <property type="component" value="Unassembled WGS sequence"/>
</dbReference>
<keyword evidence="1" id="KW-1133">Transmembrane helix</keyword>
<reference evidence="2 3" key="1">
    <citation type="submission" date="2019-01" db="EMBL/GenBank/DDBJ databases">
        <authorList>
            <person name="Chen W.-M."/>
        </authorList>
    </citation>
    <scope>NUCLEOTIDE SEQUENCE [LARGE SCALE GENOMIC DNA]</scope>
    <source>
        <strain evidence="2 3">KYPY4</strain>
    </source>
</reference>
<keyword evidence="1" id="KW-0812">Transmembrane</keyword>
<organism evidence="2 3">
    <name type="scientific">Rubrivivax rivuli</name>
    <dbReference type="NCBI Taxonomy" id="1862385"/>
    <lineage>
        <taxon>Bacteria</taxon>
        <taxon>Pseudomonadati</taxon>
        <taxon>Pseudomonadota</taxon>
        <taxon>Betaproteobacteria</taxon>
        <taxon>Burkholderiales</taxon>
        <taxon>Sphaerotilaceae</taxon>
        <taxon>Rubrivivax</taxon>
    </lineage>
</organism>
<dbReference type="RefSeq" id="WP_128228469.1">
    <property type="nucleotide sequence ID" value="NZ_SACR01000003.1"/>
</dbReference>
<evidence type="ECO:0000256" key="1">
    <source>
        <dbReference type="SAM" id="Phobius"/>
    </source>
</evidence>
<protein>
    <submittedName>
        <fullName evidence="2">Uncharacterized protein</fullName>
    </submittedName>
</protein>
<sequence>MKIGTPQLMTGAAVALGLFAVWFVFRGPGKASMTPTATERRQVEANTWFKGLTAQQTAIYNQAIGETERELRALGIL</sequence>
<feature type="transmembrane region" description="Helical" evidence="1">
    <location>
        <begin position="6"/>
        <end position="25"/>
    </location>
</feature>